<evidence type="ECO:0000313" key="1">
    <source>
        <dbReference type="EMBL" id="CAH7671746.1"/>
    </source>
</evidence>
<comment type="caution">
    <text evidence="1">The sequence shown here is derived from an EMBL/GenBank/DDBJ whole genome shotgun (WGS) entry which is preliminary data.</text>
</comment>
<proteinExistence type="predicted"/>
<accession>A0AAV0AT65</accession>
<protein>
    <submittedName>
        <fullName evidence="1">Expressed protein</fullName>
    </submittedName>
</protein>
<gene>
    <name evidence="1" type="ORF">PPACK8108_LOCUS6561</name>
</gene>
<evidence type="ECO:0000313" key="2">
    <source>
        <dbReference type="Proteomes" id="UP001153365"/>
    </source>
</evidence>
<organism evidence="1 2">
    <name type="scientific">Phakopsora pachyrhizi</name>
    <name type="common">Asian soybean rust disease fungus</name>
    <dbReference type="NCBI Taxonomy" id="170000"/>
    <lineage>
        <taxon>Eukaryota</taxon>
        <taxon>Fungi</taxon>
        <taxon>Dikarya</taxon>
        <taxon>Basidiomycota</taxon>
        <taxon>Pucciniomycotina</taxon>
        <taxon>Pucciniomycetes</taxon>
        <taxon>Pucciniales</taxon>
        <taxon>Phakopsoraceae</taxon>
        <taxon>Phakopsora</taxon>
    </lineage>
</organism>
<sequence>MCTLKKIHKEESVSANDVLSGLSVQHHCAGAKCLIKITLARNVERQQTDMMLKEVHNNYSFNLCVINTALLRAQDGHHDPARIPTSQIQVLDSLNAVHDGLSEWKKKKAKLQRA</sequence>
<name>A0AAV0AT65_PHAPC</name>
<dbReference type="EMBL" id="CALTRL010001251">
    <property type="protein sequence ID" value="CAH7671746.1"/>
    <property type="molecule type" value="Genomic_DNA"/>
</dbReference>
<dbReference type="AlphaFoldDB" id="A0AAV0AT65"/>
<keyword evidence="2" id="KW-1185">Reference proteome</keyword>
<dbReference type="Proteomes" id="UP001153365">
    <property type="component" value="Unassembled WGS sequence"/>
</dbReference>
<reference evidence="1" key="1">
    <citation type="submission" date="2022-06" db="EMBL/GenBank/DDBJ databases">
        <authorList>
            <consortium name="SYNGENTA / RWTH Aachen University"/>
        </authorList>
    </citation>
    <scope>NUCLEOTIDE SEQUENCE</scope>
</reference>